<dbReference type="Pfam" id="PF03050">
    <property type="entry name" value="DDE_Tnp_IS66"/>
    <property type="match status" value="1"/>
</dbReference>
<dbReference type="InterPro" id="IPR052344">
    <property type="entry name" value="Transposase-related"/>
</dbReference>
<reference evidence="5 7" key="1">
    <citation type="submission" date="2011-11" db="EMBL/GenBank/DDBJ databases">
        <title>The Noncontiguous Finished genome of Desulfosporosinus youngiae DSM 17734.</title>
        <authorList>
            <consortium name="US DOE Joint Genome Institute (JGI-PGF)"/>
            <person name="Lucas S."/>
            <person name="Han J."/>
            <person name="Lapidus A."/>
            <person name="Cheng J.-F."/>
            <person name="Goodwin L."/>
            <person name="Pitluck S."/>
            <person name="Peters L."/>
            <person name="Ovchinnikova G."/>
            <person name="Lu M."/>
            <person name="Land M.L."/>
            <person name="Hauser L."/>
            <person name="Pester M."/>
            <person name="Spring S."/>
            <person name="Ollivier B."/>
            <person name="Rattei T."/>
            <person name="Klenk H.-P."/>
            <person name="Wagner M."/>
            <person name="Loy A."/>
            <person name="Woyke T.J."/>
        </authorList>
    </citation>
    <scope>NUCLEOTIDE SEQUENCE [LARGE SCALE GENOMIC DNA]</scope>
    <source>
        <strain evidence="5 7">DSM 17734</strain>
    </source>
</reference>
<dbReference type="InterPro" id="IPR004291">
    <property type="entry name" value="Transposase_IS66_central"/>
</dbReference>
<accession>H5XVC3</accession>
<protein>
    <submittedName>
        <fullName evidence="5">Transposase</fullName>
    </submittedName>
</protein>
<dbReference type="eggNOG" id="COG4974">
    <property type="taxonomic scope" value="Bacteria"/>
</dbReference>
<gene>
    <name evidence="5" type="ORF">DesyoDRAFT_2810</name>
    <name evidence="6" type="ORF">DesyoDRAFT_4036</name>
</gene>
<feature type="domain" description="Transposase IS66 zinc-finger binding" evidence="3">
    <location>
        <begin position="113"/>
        <end position="158"/>
    </location>
</feature>
<dbReference type="AlphaFoldDB" id="H5XVC3"/>
<keyword evidence="1" id="KW-0175">Coiled coil</keyword>
<dbReference type="InterPro" id="IPR024474">
    <property type="entry name" value="Znf_dom_IS66"/>
</dbReference>
<feature type="coiled-coil region" evidence="1">
    <location>
        <begin position="2"/>
        <end position="43"/>
    </location>
</feature>
<evidence type="ECO:0000256" key="1">
    <source>
        <dbReference type="SAM" id="Coils"/>
    </source>
</evidence>
<evidence type="ECO:0000259" key="2">
    <source>
        <dbReference type="Pfam" id="PF03050"/>
    </source>
</evidence>
<evidence type="ECO:0000313" key="7">
    <source>
        <dbReference type="Proteomes" id="UP000005104"/>
    </source>
</evidence>
<evidence type="ECO:0000259" key="4">
    <source>
        <dbReference type="Pfam" id="PF13007"/>
    </source>
</evidence>
<sequence>MHDEKDLRIAQLKMENQRLHEKIHRLEHNVEALTQAVLHAAKQRFGASSEKTPSTVGQASLFGEEDADNIPLPYAPVLQIKEHKRPVRKKGDREKLTLGLSRETVECVLNPDESACGICGSELNVIGKKKVRSEMEYIPAKLVMKDYVQMVYKCVECGKNDENPYDAIYSAPVPAPVLTHSIASPSSAAWILYQKYVLSVPLYRQERDFKRMGAALKRDTMANWAIRCAEDWLRPLYDRMHEQLLKCSIIMSDETSWQVNREPGKKASSKSYIWIHRSGSCEGPPIILYEYTRTRSGDHARKFLAGFSGFHVSDAYAGYEKVEGITRCLCYSHLRRYYLEAIPLDSGRKEIPGSGGAIGRAYCDKLFRLERKWKKLQPAERKKNRLIYSVPVLEAFFAWAETTRTQQENLRKALNYTLNHKKYFTNFLLDGRIPLSNNLSEVAVKPVALTRKNSLFSDSVAGAKASAIIFSIVGTANANNLDPYKYLEYIFRALPNLEFTSDDTILDDYLPWSEKVQLECRMQNTKTEVKEKDDQRDETA</sequence>
<feature type="domain" description="Transposase IS66 central" evidence="2">
    <location>
        <begin position="180"/>
        <end position="464"/>
    </location>
</feature>
<dbReference type="STRING" id="768710.DesyoDRAFT_2810"/>
<evidence type="ECO:0000313" key="6">
    <source>
        <dbReference type="EMBL" id="EHQ91006.1"/>
    </source>
</evidence>
<name>H5XVC3_9FIRM</name>
<dbReference type="EMBL" id="CM001441">
    <property type="protein sequence ID" value="EHQ89859.1"/>
    <property type="molecule type" value="Genomic_DNA"/>
</dbReference>
<dbReference type="PANTHER" id="PTHR33678:SF1">
    <property type="entry name" value="BLL1576 PROTEIN"/>
    <property type="match status" value="1"/>
</dbReference>
<proteinExistence type="predicted"/>
<organism evidence="5 7">
    <name type="scientific">Desulfosporosinus youngiae DSM 17734</name>
    <dbReference type="NCBI Taxonomy" id="768710"/>
    <lineage>
        <taxon>Bacteria</taxon>
        <taxon>Bacillati</taxon>
        <taxon>Bacillota</taxon>
        <taxon>Clostridia</taxon>
        <taxon>Eubacteriales</taxon>
        <taxon>Desulfitobacteriaceae</taxon>
        <taxon>Desulfosporosinus</taxon>
    </lineage>
</organism>
<dbReference type="Pfam" id="PF13007">
    <property type="entry name" value="LZ_Tnp_IS66"/>
    <property type="match status" value="1"/>
</dbReference>
<dbReference type="EMBL" id="CM001441">
    <property type="protein sequence ID" value="EHQ91006.1"/>
    <property type="molecule type" value="Genomic_DNA"/>
</dbReference>
<keyword evidence="7" id="KW-1185">Reference proteome</keyword>
<dbReference type="RefSeq" id="WP_007783979.1">
    <property type="nucleotide sequence ID" value="NZ_CM001441.1"/>
</dbReference>
<dbReference type="Proteomes" id="UP000005104">
    <property type="component" value="Chromosome"/>
</dbReference>
<dbReference type="Pfam" id="PF13005">
    <property type="entry name" value="zf-IS66"/>
    <property type="match status" value="1"/>
</dbReference>
<evidence type="ECO:0000259" key="3">
    <source>
        <dbReference type="Pfam" id="PF13005"/>
    </source>
</evidence>
<dbReference type="NCBIfam" id="NF033517">
    <property type="entry name" value="transpos_IS66"/>
    <property type="match status" value="1"/>
</dbReference>
<feature type="domain" description="Transposase TnpC homeodomain" evidence="4">
    <location>
        <begin position="33"/>
        <end position="105"/>
    </location>
</feature>
<evidence type="ECO:0000313" key="5">
    <source>
        <dbReference type="EMBL" id="EHQ89859.1"/>
    </source>
</evidence>
<dbReference type="HOGENOM" id="CLU_023034_0_2_9"/>
<dbReference type="PANTHER" id="PTHR33678">
    <property type="entry name" value="BLL1576 PROTEIN"/>
    <property type="match status" value="1"/>
</dbReference>
<dbReference type="InterPro" id="IPR024463">
    <property type="entry name" value="Transposase_TnpC_homeodom"/>
</dbReference>
<dbReference type="OrthoDB" id="9760067at2"/>